<keyword evidence="2 11" id="KW-0808">Transferase</keyword>
<dbReference type="GO" id="GO:0003677">
    <property type="term" value="F:DNA binding"/>
    <property type="evidence" value="ECO:0007669"/>
    <property type="project" value="InterPro"/>
</dbReference>
<dbReference type="PANTHER" id="PTHR11669:SF0">
    <property type="entry name" value="PROTEIN STICHEL-LIKE 2"/>
    <property type="match status" value="1"/>
</dbReference>
<comment type="function">
    <text evidence="11">DNA polymerase III is a complex, multichain enzyme responsible for most of the replicative synthesis in bacteria. This DNA polymerase also exhibits 3' to 5' exonuclease activity.</text>
</comment>
<comment type="catalytic activity">
    <reaction evidence="10 11">
        <text>DNA(n) + a 2'-deoxyribonucleoside 5'-triphosphate = DNA(n+1) + diphosphate</text>
        <dbReference type="Rhea" id="RHEA:22508"/>
        <dbReference type="Rhea" id="RHEA-COMP:17339"/>
        <dbReference type="Rhea" id="RHEA-COMP:17340"/>
        <dbReference type="ChEBI" id="CHEBI:33019"/>
        <dbReference type="ChEBI" id="CHEBI:61560"/>
        <dbReference type="ChEBI" id="CHEBI:173112"/>
        <dbReference type="EC" id="2.7.7.7"/>
    </reaction>
</comment>
<comment type="caution">
    <text evidence="14">The sequence shown here is derived from an EMBL/GenBank/DDBJ whole genome shotgun (WGS) entry which is preliminary data.</text>
</comment>
<dbReference type="FunFam" id="3.40.50.300:FF:000014">
    <property type="entry name" value="DNA polymerase III subunit gamma/tau"/>
    <property type="match status" value="1"/>
</dbReference>
<dbReference type="InterPro" id="IPR001270">
    <property type="entry name" value="ClpA/B"/>
</dbReference>
<dbReference type="AlphaFoldDB" id="A0A9D9HA70"/>
<evidence type="ECO:0000256" key="6">
    <source>
        <dbReference type="ARBA" id="ARBA00022741"/>
    </source>
</evidence>
<dbReference type="GO" id="GO:0009360">
    <property type="term" value="C:DNA polymerase III complex"/>
    <property type="evidence" value="ECO:0007669"/>
    <property type="project" value="InterPro"/>
</dbReference>
<keyword evidence="4 11" id="KW-0235">DNA replication</keyword>
<evidence type="ECO:0000256" key="4">
    <source>
        <dbReference type="ARBA" id="ARBA00022705"/>
    </source>
</evidence>
<dbReference type="CDD" id="cd18137">
    <property type="entry name" value="HLD_clamp_pol_III_gamma_tau"/>
    <property type="match status" value="1"/>
</dbReference>
<reference evidence="14" key="2">
    <citation type="journal article" date="2021" name="PeerJ">
        <title>Extensive microbial diversity within the chicken gut microbiome revealed by metagenomics and culture.</title>
        <authorList>
            <person name="Gilroy R."/>
            <person name="Ravi A."/>
            <person name="Getino M."/>
            <person name="Pursley I."/>
            <person name="Horton D.L."/>
            <person name="Alikhan N.F."/>
            <person name="Baker D."/>
            <person name="Gharbi K."/>
            <person name="Hall N."/>
            <person name="Watson M."/>
            <person name="Adriaenssens E.M."/>
            <person name="Foster-Nyarko E."/>
            <person name="Jarju S."/>
            <person name="Secka A."/>
            <person name="Antonio M."/>
            <person name="Oren A."/>
            <person name="Chaudhuri R.R."/>
            <person name="La Ragione R."/>
            <person name="Hildebrand F."/>
            <person name="Pallen M.J."/>
        </authorList>
    </citation>
    <scope>NUCLEOTIDE SEQUENCE</scope>
    <source>
        <strain evidence="14">11167</strain>
    </source>
</reference>
<dbReference type="InterPro" id="IPR012763">
    <property type="entry name" value="DNA_pol_III_sug/sutau_N"/>
</dbReference>
<dbReference type="SUPFAM" id="SSF48019">
    <property type="entry name" value="post-AAA+ oligomerization domain-like"/>
    <property type="match status" value="1"/>
</dbReference>
<dbReference type="PRINTS" id="PR00300">
    <property type="entry name" value="CLPPROTEASEA"/>
</dbReference>
<dbReference type="InterPro" id="IPR045085">
    <property type="entry name" value="HLD_clamp_pol_III_gamma_tau"/>
</dbReference>
<dbReference type="Gene3D" id="1.10.8.60">
    <property type="match status" value="1"/>
</dbReference>
<evidence type="ECO:0000256" key="7">
    <source>
        <dbReference type="ARBA" id="ARBA00022833"/>
    </source>
</evidence>
<comment type="subunit">
    <text evidence="11">DNA polymerase III contains a core (composed of alpha, epsilon and theta chains) that associates with a tau subunit. This core dimerizes to form the POLIII' complex. PolIII' associates with the gamma complex (composed of gamma, delta, delta', psi and chi chains) and with the beta chain to form the complete DNA polymerase III complex.</text>
</comment>
<evidence type="ECO:0000256" key="10">
    <source>
        <dbReference type="ARBA" id="ARBA00049244"/>
    </source>
</evidence>
<dbReference type="GO" id="GO:0046872">
    <property type="term" value="F:metal ion binding"/>
    <property type="evidence" value="ECO:0007669"/>
    <property type="project" value="UniProtKB-KW"/>
</dbReference>
<dbReference type="GO" id="GO:0003887">
    <property type="term" value="F:DNA-directed DNA polymerase activity"/>
    <property type="evidence" value="ECO:0007669"/>
    <property type="project" value="UniProtKB-KW"/>
</dbReference>
<gene>
    <name evidence="11 14" type="primary">dnaX</name>
    <name evidence="14" type="ORF">IAC42_07715</name>
</gene>
<evidence type="ECO:0000256" key="3">
    <source>
        <dbReference type="ARBA" id="ARBA00022695"/>
    </source>
</evidence>
<feature type="domain" description="AAA+ ATPase" evidence="13">
    <location>
        <begin position="37"/>
        <end position="179"/>
    </location>
</feature>
<keyword evidence="5" id="KW-0479">Metal-binding</keyword>
<dbReference type="SUPFAM" id="SSF52540">
    <property type="entry name" value="P-loop containing nucleoside triphosphate hydrolases"/>
    <property type="match status" value="1"/>
</dbReference>
<dbReference type="Gene3D" id="1.20.272.10">
    <property type="match status" value="1"/>
</dbReference>
<evidence type="ECO:0000256" key="11">
    <source>
        <dbReference type="RuleBase" id="RU364063"/>
    </source>
</evidence>
<dbReference type="EC" id="2.7.7.7" evidence="11"/>
<evidence type="ECO:0000259" key="13">
    <source>
        <dbReference type="SMART" id="SM00382"/>
    </source>
</evidence>
<evidence type="ECO:0000256" key="8">
    <source>
        <dbReference type="ARBA" id="ARBA00022840"/>
    </source>
</evidence>
<sequence length="553" mass="60841">MPYEVTATRKRPQVFEKLVGQEFVVSTIENAIDSGRIAHAYLFSGPRGVGKTSSARLLAKALNCEKGPTAHPCGECASCREITSGSSVDVIEIDGASNTSVNDIRVIKDEVLFPPQASRYKIYIIDEVHMLSNSAFNALLKTIEEPPEYIIFIFATTELQKVPATIRSRCQQFHFQLIGLSDIRKCLSEAAAEMGIKADDDAIFWIAKEAAGSMRDAYTLFDQVAAFSGDHITLALIKDKLGLVGATQIASIVTQALAGDRKGAMTTLSSILAQGVSVEQCIRDFTDFFRTLLLLKEGIDSEELISMRKEDVPDEVIQALSAIQIEAALRYLMQCYREVRYSINPRFELELFVSRLSSLPYLSTPEELVAKLQELKDDIAQGKATVVREQRVIQPLTVQAPQGEPTPAAPPQEQPHSEPQSVAREEVDAPFVEEEVPPPPPETTQTRIGKDVLPSLVAAGEDSGIFSLGASMSQVFELRPIDDELCLMTHSSYALKTLNASIAAVRDIVKAQTGWQGRVCVLLEEEKEDAVDPMMEKLAKAFRGQIIKENHEP</sequence>
<protein>
    <recommendedName>
        <fullName evidence="11">DNA polymerase III subunit gamma/tau</fullName>
        <ecNumber evidence="11">2.7.7.7</ecNumber>
    </recommendedName>
</protein>
<reference evidence="14" key="1">
    <citation type="submission" date="2020-10" db="EMBL/GenBank/DDBJ databases">
        <authorList>
            <person name="Gilroy R."/>
        </authorList>
    </citation>
    <scope>NUCLEOTIDE SEQUENCE</scope>
    <source>
        <strain evidence="14">11167</strain>
    </source>
</reference>
<dbReference type="Gene3D" id="3.40.50.300">
    <property type="entry name" value="P-loop containing nucleotide triphosphate hydrolases"/>
    <property type="match status" value="1"/>
</dbReference>
<dbReference type="Proteomes" id="UP000823633">
    <property type="component" value="Unassembled WGS sequence"/>
</dbReference>
<dbReference type="NCBIfam" id="TIGR02397">
    <property type="entry name" value="dnaX_nterm"/>
    <property type="match status" value="1"/>
</dbReference>
<proteinExistence type="inferred from homology"/>
<dbReference type="InterPro" id="IPR022754">
    <property type="entry name" value="DNA_pol_III_gamma-3"/>
</dbReference>
<dbReference type="CDD" id="cd00009">
    <property type="entry name" value="AAA"/>
    <property type="match status" value="1"/>
</dbReference>
<dbReference type="Pfam" id="PF12169">
    <property type="entry name" value="DNA_pol3_gamma3"/>
    <property type="match status" value="1"/>
</dbReference>
<evidence type="ECO:0000256" key="1">
    <source>
        <dbReference type="ARBA" id="ARBA00006360"/>
    </source>
</evidence>
<evidence type="ECO:0000256" key="9">
    <source>
        <dbReference type="ARBA" id="ARBA00022932"/>
    </source>
</evidence>
<dbReference type="GO" id="GO:0006261">
    <property type="term" value="P:DNA-templated DNA replication"/>
    <property type="evidence" value="ECO:0007669"/>
    <property type="project" value="TreeGrafter"/>
</dbReference>
<dbReference type="InterPro" id="IPR008921">
    <property type="entry name" value="DNA_pol3_clamp-load_cplx_C"/>
</dbReference>
<dbReference type="PANTHER" id="PTHR11669">
    <property type="entry name" value="REPLICATION FACTOR C / DNA POLYMERASE III GAMMA-TAU SUBUNIT"/>
    <property type="match status" value="1"/>
</dbReference>
<keyword evidence="3 11" id="KW-0548">Nucleotidyltransferase</keyword>
<dbReference type="InterPro" id="IPR050238">
    <property type="entry name" value="DNA_Rep/Repair_Clamp_Loader"/>
</dbReference>
<dbReference type="EMBL" id="JADIMU010000051">
    <property type="protein sequence ID" value="MBO8443624.1"/>
    <property type="molecule type" value="Genomic_DNA"/>
</dbReference>
<keyword evidence="9 11" id="KW-0239">DNA-directed DNA polymerase</keyword>
<evidence type="ECO:0000313" key="14">
    <source>
        <dbReference type="EMBL" id="MBO8443624.1"/>
    </source>
</evidence>
<keyword evidence="7" id="KW-0862">Zinc</keyword>
<dbReference type="Pfam" id="PF22608">
    <property type="entry name" value="DNAX_ATPase_lid"/>
    <property type="match status" value="1"/>
</dbReference>
<dbReference type="InterPro" id="IPR003593">
    <property type="entry name" value="AAA+_ATPase"/>
</dbReference>
<keyword evidence="8 11" id="KW-0067">ATP-binding</keyword>
<dbReference type="SMART" id="SM00382">
    <property type="entry name" value="AAA"/>
    <property type="match status" value="1"/>
</dbReference>
<dbReference type="InterPro" id="IPR027417">
    <property type="entry name" value="P-loop_NTPase"/>
</dbReference>
<evidence type="ECO:0000256" key="2">
    <source>
        <dbReference type="ARBA" id="ARBA00022679"/>
    </source>
</evidence>
<name>A0A9D9HA70_9SPIR</name>
<feature type="region of interest" description="Disordered" evidence="12">
    <location>
        <begin position="396"/>
        <end position="447"/>
    </location>
</feature>
<comment type="similarity">
    <text evidence="1 11">Belongs to the DnaX/STICHEL family.</text>
</comment>
<accession>A0A9D9HA70</accession>
<evidence type="ECO:0000256" key="5">
    <source>
        <dbReference type="ARBA" id="ARBA00022723"/>
    </source>
</evidence>
<evidence type="ECO:0000256" key="12">
    <source>
        <dbReference type="SAM" id="MobiDB-lite"/>
    </source>
</evidence>
<organism evidence="14 15">
    <name type="scientific">Candidatus Aphodenecus pullistercoris</name>
    <dbReference type="NCBI Taxonomy" id="2840669"/>
    <lineage>
        <taxon>Bacteria</taxon>
        <taxon>Pseudomonadati</taxon>
        <taxon>Spirochaetota</taxon>
        <taxon>Spirochaetia</taxon>
        <taxon>Spirochaetales</taxon>
        <taxon>Candidatus Aphodenecus</taxon>
    </lineage>
</organism>
<dbReference type="GO" id="GO:0005524">
    <property type="term" value="F:ATP binding"/>
    <property type="evidence" value="ECO:0007669"/>
    <property type="project" value="UniProtKB-KW"/>
</dbReference>
<evidence type="ECO:0000313" key="15">
    <source>
        <dbReference type="Proteomes" id="UP000823633"/>
    </source>
</evidence>
<dbReference type="Pfam" id="PF13177">
    <property type="entry name" value="DNA_pol3_delta2"/>
    <property type="match status" value="1"/>
</dbReference>
<keyword evidence="6 11" id="KW-0547">Nucleotide-binding</keyword>
<dbReference type="NCBIfam" id="NF004046">
    <property type="entry name" value="PRK05563.1"/>
    <property type="match status" value="1"/>
</dbReference>